<dbReference type="InParanoid" id="A0A2K1K340"/>
<dbReference type="Proteomes" id="UP000006727">
    <property type="component" value="Chromosome 9"/>
</dbReference>
<feature type="region of interest" description="Disordered" evidence="1">
    <location>
        <begin position="1"/>
        <end position="26"/>
    </location>
</feature>
<reference evidence="3" key="3">
    <citation type="submission" date="2020-12" db="UniProtKB">
        <authorList>
            <consortium name="EnsemblPlants"/>
        </authorList>
    </citation>
    <scope>IDENTIFICATION</scope>
</reference>
<reference evidence="2 4" key="1">
    <citation type="journal article" date="2008" name="Science">
        <title>The Physcomitrella genome reveals evolutionary insights into the conquest of land by plants.</title>
        <authorList>
            <person name="Rensing S."/>
            <person name="Lang D."/>
            <person name="Zimmer A."/>
            <person name="Terry A."/>
            <person name="Salamov A."/>
            <person name="Shapiro H."/>
            <person name="Nishiyama T."/>
            <person name="Perroud P.-F."/>
            <person name="Lindquist E."/>
            <person name="Kamisugi Y."/>
            <person name="Tanahashi T."/>
            <person name="Sakakibara K."/>
            <person name="Fujita T."/>
            <person name="Oishi K."/>
            <person name="Shin-I T."/>
            <person name="Kuroki Y."/>
            <person name="Toyoda A."/>
            <person name="Suzuki Y."/>
            <person name="Hashimoto A."/>
            <person name="Yamaguchi K."/>
            <person name="Sugano A."/>
            <person name="Kohara Y."/>
            <person name="Fujiyama A."/>
            <person name="Anterola A."/>
            <person name="Aoki S."/>
            <person name="Ashton N."/>
            <person name="Barbazuk W.B."/>
            <person name="Barker E."/>
            <person name="Bennetzen J."/>
            <person name="Bezanilla M."/>
            <person name="Blankenship R."/>
            <person name="Cho S.H."/>
            <person name="Dutcher S."/>
            <person name="Estelle M."/>
            <person name="Fawcett J.A."/>
            <person name="Gundlach H."/>
            <person name="Hanada K."/>
            <person name="Heyl A."/>
            <person name="Hicks K.A."/>
            <person name="Hugh J."/>
            <person name="Lohr M."/>
            <person name="Mayer K."/>
            <person name="Melkozernov A."/>
            <person name="Murata T."/>
            <person name="Nelson D."/>
            <person name="Pils B."/>
            <person name="Prigge M."/>
            <person name="Reiss B."/>
            <person name="Renner T."/>
            <person name="Rombauts S."/>
            <person name="Rushton P."/>
            <person name="Sanderfoot A."/>
            <person name="Schween G."/>
            <person name="Shiu S.-H."/>
            <person name="Stueber K."/>
            <person name="Theodoulou F.L."/>
            <person name="Tu H."/>
            <person name="Van de Peer Y."/>
            <person name="Verrier P.J."/>
            <person name="Waters E."/>
            <person name="Wood A."/>
            <person name="Yang L."/>
            <person name="Cove D."/>
            <person name="Cuming A."/>
            <person name="Hasebe M."/>
            <person name="Lucas S."/>
            <person name="Mishler D.B."/>
            <person name="Reski R."/>
            <person name="Grigoriev I."/>
            <person name="Quatrano R.S."/>
            <person name="Boore J.L."/>
        </authorList>
    </citation>
    <scope>NUCLEOTIDE SEQUENCE [LARGE SCALE GENOMIC DNA]</scope>
    <source>
        <strain evidence="3 4">cv. Gransden 2004</strain>
    </source>
</reference>
<organism evidence="2">
    <name type="scientific">Physcomitrium patens</name>
    <name type="common">Spreading-leaved earth moss</name>
    <name type="synonym">Physcomitrella patens</name>
    <dbReference type="NCBI Taxonomy" id="3218"/>
    <lineage>
        <taxon>Eukaryota</taxon>
        <taxon>Viridiplantae</taxon>
        <taxon>Streptophyta</taxon>
        <taxon>Embryophyta</taxon>
        <taxon>Bryophyta</taxon>
        <taxon>Bryophytina</taxon>
        <taxon>Bryopsida</taxon>
        <taxon>Funariidae</taxon>
        <taxon>Funariales</taxon>
        <taxon>Funariaceae</taxon>
        <taxon>Physcomitrium</taxon>
    </lineage>
</organism>
<evidence type="ECO:0000256" key="1">
    <source>
        <dbReference type="SAM" id="MobiDB-lite"/>
    </source>
</evidence>
<dbReference type="EnsemblPlants" id="Pp3c9_13550V3.1">
    <property type="protein sequence ID" value="Pp3c9_13550V3.1"/>
    <property type="gene ID" value="Pp3c9_13550"/>
</dbReference>
<gene>
    <name evidence="2" type="ORF">PHYPA_012661</name>
</gene>
<dbReference type="Gramene" id="Pp3c9_13550V3.1">
    <property type="protein sequence ID" value="Pp3c9_13550V3.1"/>
    <property type="gene ID" value="Pp3c9_13550"/>
</dbReference>
<accession>A0A2K1K340</accession>
<name>A0A2K1K340_PHYPA</name>
<dbReference type="EMBL" id="ABEU02000009">
    <property type="protein sequence ID" value="PNR48186.1"/>
    <property type="molecule type" value="Genomic_DNA"/>
</dbReference>
<evidence type="ECO:0000313" key="2">
    <source>
        <dbReference type="EMBL" id="PNR48186.1"/>
    </source>
</evidence>
<reference evidence="2 4" key="2">
    <citation type="journal article" date="2018" name="Plant J.">
        <title>The Physcomitrella patens chromosome-scale assembly reveals moss genome structure and evolution.</title>
        <authorList>
            <person name="Lang D."/>
            <person name="Ullrich K.K."/>
            <person name="Murat F."/>
            <person name="Fuchs J."/>
            <person name="Jenkins J."/>
            <person name="Haas F.B."/>
            <person name="Piednoel M."/>
            <person name="Gundlach H."/>
            <person name="Van Bel M."/>
            <person name="Meyberg R."/>
            <person name="Vives C."/>
            <person name="Morata J."/>
            <person name="Symeonidi A."/>
            <person name="Hiss M."/>
            <person name="Muchero W."/>
            <person name="Kamisugi Y."/>
            <person name="Saleh O."/>
            <person name="Blanc G."/>
            <person name="Decker E.L."/>
            <person name="van Gessel N."/>
            <person name="Grimwood J."/>
            <person name="Hayes R.D."/>
            <person name="Graham S.W."/>
            <person name="Gunter L.E."/>
            <person name="McDaniel S.F."/>
            <person name="Hoernstein S.N.W."/>
            <person name="Larsson A."/>
            <person name="Li F.W."/>
            <person name="Perroud P.F."/>
            <person name="Phillips J."/>
            <person name="Ranjan P."/>
            <person name="Rokshar D.S."/>
            <person name="Rothfels C.J."/>
            <person name="Schneider L."/>
            <person name="Shu S."/>
            <person name="Stevenson D.W."/>
            <person name="Thummler F."/>
            <person name="Tillich M."/>
            <person name="Villarreal Aguilar J.C."/>
            <person name="Widiez T."/>
            <person name="Wong G.K."/>
            <person name="Wymore A."/>
            <person name="Zhang Y."/>
            <person name="Zimmer A.D."/>
            <person name="Quatrano R.S."/>
            <person name="Mayer K.F.X."/>
            <person name="Goodstein D."/>
            <person name="Casacuberta J.M."/>
            <person name="Vandepoele K."/>
            <person name="Reski R."/>
            <person name="Cuming A.C."/>
            <person name="Tuskan G.A."/>
            <person name="Maumus F."/>
            <person name="Salse J."/>
            <person name="Schmutz J."/>
            <person name="Rensing S.A."/>
        </authorList>
    </citation>
    <scope>NUCLEOTIDE SEQUENCE [LARGE SCALE GENOMIC DNA]</scope>
    <source>
        <strain evidence="3 4">cv. Gransden 2004</strain>
    </source>
</reference>
<sequence>MAELQSSDELIFRNGNPNPFFKNNRL</sequence>
<keyword evidence="4" id="KW-1185">Reference proteome</keyword>
<evidence type="ECO:0000313" key="3">
    <source>
        <dbReference type="EnsemblPlants" id="Pp3c9_13550V3.1"/>
    </source>
</evidence>
<protein>
    <submittedName>
        <fullName evidence="2 3">Uncharacterized protein</fullName>
    </submittedName>
</protein>
<dbReference type="AlphaFoldDB" id="A0A2K1K340"/>
<evidence type="ECO:0000313" key="4">
    <source>
        <dbReference type="Proteomes" id="UP000006727"/>
    </source>
</evidence>
<proteinExistence type="predicted"/>